<proteinExistence type="predicted"/>
<evidence type="ECO:0000313" key="1">
    <source>
        <dbReference type="EMBL" id="KCW79621.1"/>
    </source>
</evidence>
<gene>
    <name evidence="1" type="ORF">EUGRSUZ_C00978</name>
</gene>
<dbReference type="EMBL" id="KK198755">
    <property type="protein sequence ID" value="KCW79621.1"/>
    <property type="molecule type" value="Genomic_DNA"/>
</dbReference>
<dbReference type="AlphaFoldDB" id="A0A059CN49"/>
<reference evidence="1" key="1">
    <citation type="submission" date="2013-07" db="EMBL/GenBank/DDBJ databases">
        <title>The genome of Eucalyptus grandis.</title>
        <authorList>
            <person name="Schmutz J."/>
            <person name="Hayes R."/>
            <person name="Myburg A."/>
            <person name="Tuskan G."/>
            <person name="Grattapaglia D."/>
            <person name="Rokhsar D.S."/>
        </authorList>
    </citation>
    <scope>NUCLEOTIDE SEQUENCE</scope>
    <source>
        <tissue evidence="1">Leaf extractions</tissue>
    </source>
</reference>
<protein>
    <submittedName>
        <fullName evidence="1">Uncharacterized protein</fullName>
    </submittedName>
</protein>
<organism evidence="1">
    <name type="scientific">Eucalyptus grandis</name>
    <name type="common">Flooded gum</name>
    <dbReference type="NCBI Taxonomy" id="71139"/>
    <lineage>
        <taxon>Eukaryota</taxon>
        <taxon>Viridiplantae</taxon>
        <taxon>Streptophyta</taxon>
        <taxon>Embryophyta</taxon>
        <taxon>Tracheophyta</taxon>
        <taxon>Spermatophyta</taxon>
        <taxon>Magnoliopsida</taxon>
        <taxon>eudicotyledons</taxon>
        <taxon>Gunneridae</taxon>
        <taxon>Pentapetalae</taxon>
        <taxon>rosids</taxon>
        <taxon>malvids</taxon>
        <taxon>Myrtales</taxon>
        <taxon>Myrtaceae</taxon>
        <taxon>Myrtoideae</taxon>
        <taxon>Eucalypteae</taxon>
        <taxon>Eucalyptus</taxon>
    </lineage>
</organism>
<accession>A0A059CN49</accession>
<sequence length="108" mass="12443">MFTHPCTVRVKQEIEARICSHVKSHYSFLLPTNKPTIDWLKNYKCSITVSHKLEPSKIPCSSLQKFPTTKNHLLSTYYLTICQETIDPTTVHTTYAVRIALPFAGRLY</sequence>
<dbReference type="Gramene" id="KCW79621">
    <property type="protein sequence ID" value="KCW79621"/>
    <property type="gene ID" value="EUGRSUZ_C00978"/>
</dbReference>
<name>A0A059CN49_EUCGR</name>
<dbReference type="InParanoid" id="A0A059CN49"/>